<reference evidence="1" key="1">
    <citation type="journal article" date="2020" name="Nat. Genet.">
        <title>Genomic diversifications of five Gossypium allopolyploid species and their impact on cotton improvement.</title>
        <authorList>
            <person name="Chen Z.J."/>
            <person name="Sreedasyam A."/>
            <person name="Ando A."/>
            <person name="Song Q."/>
            <person name="De Santiago L.M."/>
            <person name="Hulse-Kemp A.M."/>
            <person name="Ding M."/>
            <person name="Ye W."/>
            <person name="Kirkbride R.C."/>
            <person name="Jenkins J."/>
            <person name="Plott C."/>
            <person name="Lovell J."/>
            <person name="Lin Y.M."/>
            <person name="Vaughn R."/>
            <person name="Liu B."/>
            <person name="Simpson S."/>
            <person name="Scheffler B.E."/>
            <person name="Wen L."/>
            <person name="Saski C.A."/>
            <person name="Grover C.E."/>
            <person name="Hu G."/>
            <person name="Conover J.L."/>
            <person name="Carlson J.W."/>
            <person name="Shu S."/>
            <person name="Boston L.B."/>
            <person name="Williams M."/>
            <person name="Peterson D.G."/>
            <person name="McGee K."/>
            <person name="Jones D.C."/>
            <person name="Wendel J.F."/>
            <person name="Stelly D.M."/>
            <person name="Grimwood J."/>
            <person name="Schmutz J."/>
        </authorList>
    </citation>
    <scope>NUCLEOTIDE SEQUENCE [LARGE SCALE GENOMIC DNA]</scope>
    <source>
        <strain evidence="1">cv. TM-1</strain>
    </source>
</reference>
<evidence type="ECO:0000313" key="1">
    <source>
        <dbReference type="Proteomes" id="UP000818029"/>
    </source>
</evidence>
<dbReference type="InterPro" id="IPR032567">
    <property type="entry name" value="RTL1-rel"/>
</dbReference>
<dbReference type="RefSeq" id="XP_016706965.1">
    <property type="nucleotide sequence ID" value="XM_016851476.1"/>
</dbReference>
<reference evidence="2" key="2">
    <citation type="submission" date="2025-08" db="UniProtKB">
        <authorList>
            <consortium name="RefSeq"/>
        </authorList>
    </citation>
    <scope>IDENTIFICATION</scope>
</reference>
<proteinExistence type="predicted"/>
<dbReference type="Proteomes" id="UP000818029">
    <property type="component" value="Chromosome D01"/>
</dbReference>
<dbReference type="GeneID" id="107921647"/>
<dbReference type="PaxDb" id="3635-A0A1U8KX17"/>
<dbReference type="KEGG" id="ghi:107921647"/>
<dbReference type="PANTHER" id="PTHR15503">
    <property type="entry name" value="LDOC1 RELATED"/>
    <property type="match status" value="1"/>
</dbReference>
<dbReference type="PANTHER" id="PTHR15503:SF45">
    <property type="entry name" value="RNA-DIRECTED DNA POLYMERASE HOMOLOG"/>
    <property type="match status" value="1"/>
</dbReference>
<sequence>MIRTLEKVAGTYSGSRGRGSVTERLRSNGAKFFRGIIRVTPTVAEYWLEAIERAVSLLRDEAYQWWLMVEQGAQPGQGNRSVAEYEAEFLRLNRYARAVVASDYNKCVRFEEGLRYDLRVLIAPQREWVFAVLVHKEKIVEEVKRNGRKRHDSSGIRCLKKQVRFDKPLRPETPTVVIEIQLCSDCGKHHLGECWRKLEAFLRCGSMEHHVRDWPRQPDQRAPGRGAGQTEVHHPTLVYAMRHREDSNDADVIVESVVSANLDLTAENTAREFSMMSPLGIDWLVEYWVSLDCATKRVTLRTDENDEVIMVCEHRDYLSNVISALVADKEFLDVFLEELPGVPLDREVEFSIDLLPGTALVSIAPYRMAPKELIELKKQL</sequence>
<dbReference type="AlphaFoldDB" id="A0A1U8KX17"/>
<dbReference type="OrthoDB" id="1751882at2759"/>
<accession>A0A1U8KX17</accession>
<keyword evidence="1" id="KW-1185">Reference proteome</keyword>
<organism evidence="1 2">
    <name type="scientific">Gossypium hirsutum</name>
    <name type="common">Upland cotton</name>
    <name type="synonym">Gossypium mexicanum</name>
    <dbReference type="NCBI Taxonomy" id="3635"/>
    <lineage>
        <taxon>Eukaryota</taxon>
        <taxon>Viridiplantae</taxon>
        <taxon>Streptophyta</taxon>
        <taxon>Embryophyta</taxon>
        <taxon>Tracheophyta</taxon>
        <taxon>Spermatophyta</taxon>
        <taxon>Magnoliopsida</taxon>
        <taxon>eudicotyledons</taxon>
        <taxon>Gunneridae</taxon>
        <taxon>Pentapetalae</taxon>
        <taxon>rosids</taxon>
        <taxon>malvids</taxon>
        <taxon>Malvales</taxon>
        <taxon>Malvaceae</taxon>
        <taxon>Malvoideae</taxon>
        <taxon>Gossypium</taxon>
    </lineage>
</organism>
<name>A0A1U8KX17_GOSHI</name>
<evidence type="ECO:0000313" key="2">
    <source>
        <dbReference type="RefSeq" id="XP_016706965.1"/>
    </source>
</evidence>
<protein>
    <submittedName>
        <fullName evidence="2">Uncharacterized protein</fullName>
    </submittedName>
</protein>
<gene>
    <name evidence="2" type="primary">LOC107921647</name>
</gene>